<dbReference type="AlphaFoldDB" id="A0A519BML2"/>
<accession>A0A519BML2</accession>
<gene>
    <name evidence="13" type="ORF">EVG15_05580</name>
</gene>
<comment type="similarity">
    <text evidence="2">Belongs to the uracil-DNA glycosylase (UDG) superfamily. Type 4 (UDGa) family.</text>
</comment>
<keyword evidence="9" id="KW-0408">Iron</keyword>
<dbReference type="PANTHER" id="PTHR33693">
    <property type="entry name" value="TYPE-5 URACIL-DNA GLYCOSYLASE"/>
    <property type="match status" value="1"/>
</dbReference>
<organism evidence="13 14">
    <name type="scientific">Candidatus Acididesulfobacter diazotrophicus</name>
    <dbReference type="NCBI Taxonomy" id="2597226"/>
    <lineage>
        <taxon>Bacteria</taxon>
        <taxon>Deltaproteobacteria</taxon>
        <taxon>Candidatus Acidulodesulfobacterales</taxon>
        <taxon>Candidatus Acididesulfobacter</taxon>
    </lineage>
</organism>
<evidence type="ECO:0000256" key="6">
    <source>
        <dbReference type="ARBA" id="ARBA00022723"/>
    </source>
</evidence>
<keyword evidence="5" id="KW-0004">4Fe-4S</keyword>
<keyword evidence="8" id="KW-0378">Hydrolase</keyword>
<dbReference type="InterPro" id="IPR005273">
    <property type="entry name" value="Ura-DNA_glyco_family4"/>
</dbReference>
<comment type="catalytic activity">
    <reaction evidence="1">
        <text>Hydrolyzes single-stranded DNA or mismatched double-stranded DNA and polynucleotides, releasing free uracil.</text>
        <dbReference type="EC" id="3.2.2.27"/>
    </reaction>
</comment>
<keyword evidence="11" id="KW-0234">DNA repair</keyword>
<evidence type="ECO:0000256" key="8">
    <source>
        <dbReference type="ARBA" id="ARBA00022801"/>
    </source>
</evidence>
<evidence type="ECO:0000256" key="10">
    <source>
        <dbReference type="ARBA" id="ARBA00023014"/>
    </source>
</evidence>
<dbReference type="InterPro" id="IPR005122">
    <property type="entry name" value="Uracil-DNA_glycosylase-like"/>
</dbReference>
<dbReference type="Proteomes" id="UP000319296">
    <property type="component" value="Unassembled WGS sequence"/>
</dbReference>
<keyword evidence="6" id="KW-0479">Metal-binding</keyword>
<evidence type="ECO:0000313" key="14">
    <source>
        <dbReference type="Proteomes" id="UP000319296"/>
    </source>
</evidence>
<name>A0A519BML2_9DELT</name>
<comment type="caution">
    <text evidence="13">The sequence shown here is derived from an EMBL/GenBank/DDBJ whole genome shotgun (WGS) entry which is preliminary data.</text>
</comment>
<dbReference type="EMBL" id="SGBB01000008">
    <property type="protein sequence ID" value="RZD18503.1"/>
    <property type="molecule type" value="Genomic_DNA"/>
</dbReference>
<feature type="domain" description="Uracil-DNA glycosylase-like" evidence="12">
    <location>
        <begin position="88"/>
        <end position="245"/>
    </location>
</feature>
<protein>
    <recommendedName>
        <fullName evidence="4">Type-4 uracil-DNA glycosylase</fullName>
        <ecNumber evidence="3">3.2.2.27</ecNumber>
    </recommendedName>
</protein>
<evidence type="ECO:0000259" key="12">
    <source>
        <dbReference type="SMART" id="SM00986"/>
    </source>
</evidence>
<evidence type="ECO:0000256" key="5">
    <source>
        <dbReference type="ARBA" id="ARBA00022485"/>
    </source>
</evidence>
<dbReference type="InterPro" id="IPR051536">
    <property type="entry name" value="UDG_Type-4/5"/>
</dbReference>
<dbReference type="PANTHER" id="PTHR33693:SF1">
    <property type="entry name" value="TYPE-4 URACIL-DNA GLYCOSYLASE"/>
    <property type="match status" value="1"/>
</dbReference>
<dbReference type="InterPro" id="IPR036895">
    <property type="entry name" value="Uracil-DNA_glycosylase-like_sf"/>
</dbReference>
<reference evidence="13 14" key="1">
    <citation type="journal article" date="2019" name="ISME J.">
        <title>Insights into ecological role of a new deltaproteobacterial order Candidatus Acidulodesulfobacterales by metagenomics and metatranscriptomics.</title>
        <authorList>
            <person name="Tan S."/>
            <person name="Liu J."/>
            <person name="Fang Y."/>
            <person name="Hedlund B.P."/>
            <person name="Lian Z.H."/>
            <person name="Huang L.Y."/>
            <person name="Li J.T."/>
            <person name="Huang L.N."/>
            <person name="Li W.J."/>
            <person name="Jiang H.C."/>
            <person name="Dong H.L."/>
            <person name="Shu W.S."/>
        </authorList>
    </citation>
    <scope>NUCLEOTIDE SEQUENCE [LARGE SCALE GENOMIC DNA]</scope>
    <source>
        <strain evidence="13">AP1</strain>
    </source>
</reference>
<dbReference type="SMART" id="SM00986">
    <property type="entry name" value="UDG"/>
    <property type="match status" value="1"/>
</dbReference>
<sequence length="253" mass="29039">MDEKIKESVLQYKDSFAFNLAVNELYHDNKKSCEQDREQKIAVQNVLFSSFKSAENLKKDEALIYLKNKKINNCIKCKLSEGRNLIVFGEGSPDSELMFIGEAPGADEDKIGQPFVGRAGQLLTKIIESINLKRENVYIANIIKCRPPENRNPEPDEILSCSPFLQEQIDIIKPKIICTLGKFSTMFIFNEINNIGGEKNFEFEKIGSHRGKIFDYKNIKIIPTYHPSYLLRNPSAKKDVWEDMKLIRSLLLN</sequence>
<dbReference type="SUPFAM" id="SSF52141">
    <property type="entry name" value="Uracil-DNA glycosylase-like"/>
    <property type="match status" value="1"/>
</dbReference>
<evidence type="ECO:0000256" key="9">
    <source>
        <dbReference type="ARBA" id="ARBA00023004"/>
    </source>
</evidence>
<evidence type="ECO:0000313" key="13">
    <source>
        <dbReference type="EMBL" id="RZD18503.1"/>
    </source>
</evidence>
<dbReference type="CDD" id="cd10030">
    <property type="entry name" value="UDG-F4_TTUDGA_SPO1dp_like"/>
    <property type="match status" value="1"/>
</dbReference>
<dbReference type="Pfam" id="PF03167">
    <property type="entry name" value="UDG"/>
    <property type="match status" value="1"/>
</dbReference>
<evidence type="ECO:0000256" key="2">
    <source>
        <dbReference type="ARBA" id="ARBA00006521"/>
    </source>
</evidence>
<keyword evidence="7" id="KW-0227">DNA damage</keyword>
<evidence type="ECO:0000256" key="3">
    <source>
        <dbReference type="ARBA" id="ARBA00012030"/>
    </source>
</evidence>
<proteinExistence type="inferred from homology"/>
<dbReference type="GO" id="GO:0004844">
    <property type="term" value="F:uracil DNA N-glycosylase activity"/>
    <property type="evidence" value="ECO:0007669"/>
    <property type="project" value="UniProtKB-EC"/>
</dbReference>
<evidence type="ECO:0000256" key="7">
    <source>
        <dbReference type="ARBA" id="ARBA00022763"/>
    </source>
</evidence>
<evidence type="ECO:0000256" key="4">
    <source>
        <dbReference type="ARBA" id="ARBA00019403"/>
    </source>
</evidence>
<dbReference type="GO" id="GO:0051539">
    <property type="term" value="F:4 iron, 4 sulfur cluster binding"/>
    <property type="evidence" value="ECO:0007669"/>
    <property type="project" value="UniProtKB-KW"/>
</dbReference>
<dbReference type="GO" id="GO:0006281">
    <property type="term" value="P:DNA repair"/>
    <property type="evidence" value="ECO:0007669"/>
    <property type="project" value="UniProtKB-KW"/>
</dbReference>
<dbReference type="GO" id="GO:0046872">
    <property type="term" value="F:metal ion binding"/>
    <property type="evidence" value="ECO:0007669"/>
    <property type="project" value="UniProtKB-KW"/>
</dbReference>
<keyword evidence="10" id="KW-0411">Iron-sulfur</keyword>
<dbReference type="SMART" id="SM00987">
    <property type="entry name" value="UreE_C"/>
    <property type="match status" value="1"/>
</dbReference>
<evidence type="ECO:0000256" key="1">
    <source>
        <dbReference type="ARBA" id="ARBA00001400"/>
    </source>
</evidence>
<dbReference type="Gene3D" id="3.40.470.10">
    <property type="entry name" value="Uracil-DNA glycosylase-like domain"/>
    <property type="match status" value="1"/>
</dbReference>
<evidence type="ECO:0000256" key="11">
    <source>
        <dbReference type="ARBA" id="ARBA00023204"/>
    </source>
</evidence>
<dbReference type="NCBIfam" id="TIGR00758">
    <property type="entry name" value="UDG_fam4"/>
    <property type="match status" value="1"/>
</dbReference>
<dbReference type="EC" id="3.2.2.27" evidence="3"/>